<keyword evidence="2" id="KW-1185">Reference proteome</keyword>
<evidence type="ECO:0000313" key="2">
    <source>
        <dbReference type="Proteomes" id="UP000186817"/>
    </source>
</evidence>
<dbReference type="Proteomes" id="UP000186817">
    <property type="component" value="Unassembled WGS sequence"/>
</dbReference>
<proteinExistence type="predicted"/>
<protein>
    <submittedName>
        <fullName evidence="1">Uncharacterized protein</fullName>
    </submittedName>
</protein>
<name>A0A1Q9DRP2_SYMMI</name>
<evidence type="ECO:0000313" key="1">
    <source>
        <dbReference type="EMBL" id="OLP97843.1"/>
    </source>
</evidence>
<gene>
    <name evidence="1" type="ORF">AK812_SmicGene19782</name>
</gene>
<dbReference type="AlphaFoldDB" id="A0A1Q9DRP2"/>
<reference evidence="1 2" key="1">
    <citation type="submission" date="2016-02" db="EMBL/GenBank/DDBJ databases">
        <title>Genome analysis of coral dinoflagellate symbionts highlights evolutionary adaptations to a symbiotic lifestyle.</title>
        <authorList>
            <person name="Aranda M."/>
            <person name="Li Y."/>
            <person name="Liew Y.J."/>
            <person name="Baumgarten S."/>
            <person name="Simakov O."/>
            <person name="Wilson M."/>
            <person name="Piel J."/>
            <person name="Ashoor H."/>
            <person name="Bougouffa S."/>
            <person name="Bajic V.B."/>
            <person name="Ryu T."/>
            <person name="Ravasi T."/>
            <person name="Bayer T."/>
            <person name="Micklem G."/>
            <person name="Kim H."/>
            <person name="Bhak J."/>
            <person name="Lajeunesse T.C."/>
            <person name="Voolstra C.R."/>
        </authorList>
    </citation>
    <scope>NUCLEOTIDE SEQUENCE [LARGE SCALE GENOMIC DNA]</scope>
    <source>
        <strain evidence="1 2">CCMP2467</strain>
    </source>
</reference>
<accession>A0A1Q9DRP2</accession>
<dbReference type="EMBL" id="LSRX01000419">
    <property type="protein sequence ID" value="OLP97843.1"/>
    <property type="molecule type" value="Genomic_DNA"/>
</dbReference>
<sequence length="412" mass="46161">MDQKEPPLRRISTVVLLKVSLYGQLKAVGQRSERGRGDPKEELPRLLASSEEDEKLVAFLVPKPNALSGILQLVDQAEKEEVERLATAWADYRMTNIDKVHRFVAEQVDELLQEDPEEAIDSQKCVVNEKNVMRMTHSNFLVRGAAFYNLHRGAATWDPDGGGLFLASSWPLPSLFLASSWPLPDLFLASSWPRPASSWPLLASSWPLLGLFWPLLASSWPLPNLFWPLPSLFWPLPGIFLASSWPLLASSWPLLASSWPLLFLAPSRPLLASSWPPGLFLASSWPLLASFWPLPGLFLASSWPFLASSWPLPGLLLASFWPLSGLFLASSWPFLASSWPLFGLFLDSPKIFKIQGPPETSFSVHKTLRFEQFFAKFWIPGLPSKDGREKEKLWSTAKRLAGTLTGHETRVL</sequence>
<dbReference type="OrthoDB" id="9942939at2759"/>
<comment type="caution">
    <text evidence="1">The sequence shown here is derived from an EMBL/GenBank/DDBJ whole genome shotgun (WGS) entry which is preliminary data.</text>
</comment>
<organism evidence="1 2">
    <name type="scientific">Symbiodinium microadriaticum</name>
    <name type="common">Dinoflagellate</name>
    <name type="synonym">Zooxanthella microadriatica</name>
    <dbReference type="NCBI Taxonomy" id="2951"/>
    <lineage>
        <taxon>Eukaryota</taxon>
        <taxon>Sar</taxon>
        <taxon>Alveolata</taxon>
        <taxon>Dinophyceae</taxon>
        <taxon>Suessiales</taxon>
        <taxon>Symbiodiniaceae</taxon>
        <taxon>Symbiodinium</taxon>
    </lineage>
</organism>